<organism evidence="1 2">
    <name type="scientific">Haloarcula sebkhae</name>
    <dbReference type="NCBI Taxonomy" id="932660"/>
    <lineage>
        <taxon>Archaea</taxon>
        <taxon>Methanobacteriati</taxon>
        <taxon>Methanobacteriota</taxon>
        <taxon>Stenosarchaea group</taxon>
        <taxon>Halobacteria</taxon>
        <taxon>Halobacteriales</taxon>
        <taxon>Haloarculaceae</taxon>
        <taxon>Haloarcula</taxon>
    </lineage>
</organism>
<proteinExistence type="predicted"/>
<comment type="caution">
    <text evidence="1">The sequence shown here is derived from an EMBL/GenBank/DDBJ whole genome shotgun (WGS) entry which is preliminary data.</text>
</comment>
<protein>
    <submittedName>
        <fullName evidence="1">Uncharacterized protein</fullName>
    </submittedName>
</protein>
<reference evidence="1" key="1">
    <citation type="submission" date="2024-09" db="EMBL/GenBank/DDBJ databases">
        <authorList>
            <person name="Sun Q."/>
            <person name="Mori K."/>
        </authorList>
    </citation>
    <scope>NUCLEOTIDE SEQUENCE</scope>
    <source>
        <strain evidence="1">JCM 19018</strain>
    </source>
</reference>
<sequence>MKKHRQRIKFVLILILLGASSTAFLLPIGYYLSIIGFSAVLLVAAYLLRRNPMASLAMFFLGLVAIRVYLYLSTPSMIGMDPDKIAVGVERIIQSGSTEAIGSLAFYEVAANFHVLAAITGILINAGGREALVISPILLTAVPSLAAAAIARRFEYNGLIAGIITATASTLAAWSIQPIPQGLAVPVVAILFLATIIYIQEDFFRGGPTDILITSLLLVLLAALTFTHKLSLGFIAPIFLVATLLSRGNRILGSFAIILCCLATLQWFFLTNFGWGLFNVILLPSIVGASFTTGAVDLSAASPVLGGLWGSILTNLHWLTLGTAAGAGWIFFSRRQDKLCDTSSQLLIAAGMLSALLVAVAVFGPGIPYTRVILLAVVPFAIFTEFGVKRLPHTGTLITVGLLILVQLTAPIASPDHPGQFRQYLTEEEQHAKGTIDGVTSNVSTDLYYARELHEISADRTYQPGAGHSLQEGWEPLGEPLFNGNISSVKGDIVLRDINRYRMSGTQVLDYTPIKELNNRSIVYSSGHVRLIVETDYTRQNTESHRPQPEP</sequence>
<evidence type="ECO:0000313" key="2">
    <source>
        <dbReference type="Proteomes" id="UP001589559"/>
    </source>
</evidence>
<keyword evidence="2" id="KW-1185">Reference proteome</keyword>
<dbReference type="EMBL" id="JBHMAK010000009">
    <property type="protein sequence ID" value="MFB9812132.1"/>
    <property type="molecule type" value="Genomic_DNA"/>
</dbReference>
<name>A0ACC6VM35_9EURY</name>
<gene>
    <name evidence="1" type="ORF">ACFFN7_12275</name>
</gene>
<evidence type="ECO:0000313" key="1">
    <source>
        <dbReference type="EMBL" id="MFB9812132.1"/>
    </source>
</evidence>
<accession>A0ACC6VM35</accession>
<dbReference type="Proteomes" id="UP001589559">
    <property type="component" value="Unassembled WGS sequence"/>
</dbReference>